<dbReference type="InterPro" id="IPR013094">
    <property type="entry name" value="AB_hydrolase_3"/>
</dbReference>
<dbReference type="SUPFAM" id="SSF53474">
    <property type="entry name" value="alpha/beta-Hydrolases"/>
    <property type="match status" value="1"/>
</dbReference>
<proteinExistence type="predicted"/>
<keyword evidence="4" id="KW-1185">Reference proteome</keyword>
<dbReference type="InterPro" id="IPR050300">
    <property type="entry name" value="GDXG_lipolytic_enzyme"/>
</dbReference>
<reference evidence="3 4" key="1">
    <citation type="submission" date="2023-06" db="EMBL/GenBank/DDBJ databases">
        <authorList>
            <person name="Oyuntsetseg B."/>
            <person name="Kim S.B."/>
        </authorList>
    </citation>
    <scope>NUCLEOTIDE SEQUENCE [LARGE SCALE GENOMIC DNA]</scope>
    <source>
        <strain evidence="3 4">2-15</strain>
    </source>
</reference>
<dbReference type="RefSeq" id="WP_285967576.1">
    <property type="nucleotide sequence ID" value="NZ_CP127294.1"/>
</dbReference>
<dbReference type="Proteomes" id="UP001236014">
    <property type="component" value="Chromosome"/>
</dbReference>
<evidence type="ECO:0000313" key="4">
    <source>
        <dbReference type="Proteomes" id="UP001236014"/>
    </source>
</evidence>
<dbReference type="EMBL" id="CP127294">
    <property type="protein sequence ID" value="WIX76829.1"/>
    <property type="molecule type" value="Genomic_DNA"/>
</dbReference>
<feature type="domain" description="Alpha/beta hydrolase fold-3" evidence="2">
    <location>
        <begin position="84"/>
        <end position="291"/>
    </location>
</feature>
<dbReference type="GO" id="GO:0016787">
    <property type="term" value="F:hydrolase activity"/>
    <property type="evidence" value="ECO:0007669"/>
    <property type="project" value="UniProtKB-KW"/>
</dbReference>
<dbReference type="PANTHER" id="PTHR48081">
    <property type="entry name" value="AB HYDROLASE SUPERFAMILY PROTEIN C4A8.06C"/>
    <property type="match status" value="1"/>
</dbReference>
<sequence length="315" mass="34060">MLKEKNIPAPDLEEARAINKRLRAEKVPDVTTPAGRIEMRTDAIDASKAPESLTPQDVIIPGPGPGGDLRLHVLRPPGDVRAVMVNIHGGGWVIGLPEQDDRINELTVNMCGVATVSVDYRLAPENAYPAQLEDCLAAVEWLLEHAETEFGTDRLVIAGSSAGGHLAAMTLLHLRDELRAIDRVVAASLVFGVYDVSLSIAARLATPDTPVLTAQYLQGTAETVFPIGLKSWHSPRFSPLYADLAGLPPALFTVGSLDPLLDDSLFMSERWKAAGNDAELDIWPEAPHKFFGKVPPVGKHAQARINSWLNARLDA</sequence>
<dbReference type="KEGG" id="acab:QRX50_36190"/>
<organism evidence="3 4">
    <name type="scientific">Amycolatopsis carbonis</name>
    <dbReference type="NCBI Taxonomy" id="715471"/>
    <lineage>
        <taxon>Bacteria</taxon>
        <taxon>Bacillati</taxon>
        <taxon>Actinomycetota</taxon>
        <taxon>Actinomycetes</taxon>
        <taxon>Pseudonocardiales</taxon>
        <taxon>Pseudonocardiaceae</taxon>
        <taxon>Amycolatopsis</taxon>
    </lineage>
</organism>
<evidence type="ECO:0000259" key="2">
    <source>
        <dbReference type="Pfam" id="PF07859"/>
    </source>
</evidence>
<protein>
    <submittedName>
        <fullName evidence="3">Alpha/beta hydrolase</fullName>
    </submittedName>
</protein>
<dbReference type="Pfam" id="PF07859">
    <property type="entry name" value="Abhydrolase_3"/>
    <property type="match status" value="1"/>
</dbReference>
<dbReference type="InterPro" id="IPR029058">
    <property type="entry name" value="AB_hydrolase_fold"/>
</dbReference>
<dbReference type="AlphaFoldDB" id="A0A9Y2IBG1"/>
<dbReference type="Gene3D" id="3.40.50.1820">
    <property type="entry name" value="alpha/beta hydrolase"/>
    <property type="match status" value="1"/>
</dbReference>
<dbReference type="PANTHER" id="PTHR48081:SF8">
    <property type="entry name" value="ALPHA_BETA HYDROLASE FOLD-3 DOMAIN-CONTAINING PROTEIN-RELATED"/>
    <property type="match status" value="1"/>
</dbReference>
<gene>
    <name evidence="3" type="ORF">QRX50_36190</name>
</gene>
<evidence type="ECO:0000256" key="1">
    <source>
        <dbReference type="ARBA" id="ARBA00022801"/>
    </source>
</evidence>
<keyword evidence="1 3" id="KW-0378">Hydrolase</keyword>
<accession>A0A9Y2IBG1</accession>
<name>A0A9Y2IBG1_9PSEU</name>
<evidence type="ECO:0000313" key="3">
    <source>
        <dbReference type="EMBL" id="WIX76829.1"/>
    </source>
</evidence>